<protein>
    <submittedName>
        <fullName evidence="2">Uncharacterized protein</fullName>
    </submittedName>
</protein>
<evidence type="ECO:0000313" key="2">
    <source>
        <dbReference type="EMBL" id="SNT48069.1"/>
    </source>
</evidence>
<dbReference type="Proteomes" id="UP000198362">
    <property type="component" value="Unassembled WGS sequence"/>
</dbReference>
<feature type="compositionally biased region" description="Basic and acidic residues" evidence="1">
    <location>
        <begin position="135"/>
        <end position="145"/>
    </location>
</feature>
<proteinExistence type="predicted"/>
<reference evidence="2 3" key="1">
    <citation type="submission" date="2017-06" db="EMBL/GenBank/DDBJ databases">
        <authorList>
            <person name="Kim H.J."/>
            <person name="Triplett B.A."/>
        </authorList>
    </citation>
    <scope>NUCLEOTIDE SEQUENCE [LARGE SCALE GENOMIC DNA]</scope>
    <source>
        <strain evidence="2 3">CGMCC 4.5593</strain>
    </source>
</reference>
<dbReference type="EMBL" id="FZPH01000007">
    <property type="protein sequence ID" value="SNT48069.1"/>
    <property type="molecule type" value="Genomic_DNA"/>
</dbReference>
<feature type="region of interest" description="Disordered" evidence="1">
    <location>
        <begin position="26"/>
        <end position="201"/>
    </location>
</feature>
<feature type="region of interest" description="Disordered" evidence="1">
    <location>
        <begin position="344"/>
        <end position="370"/>
    </location>
</feature>
<feature type="compositionally biased region" description="Basic residues" evidence="1">
    <location>
        <begin position="96"/>
        <end position="105"/>
    </location>
</feature>
<keyword evidence="3" id="KW-1185">Reference proteome</keyword>
<organism evidence="2 3">
    <name type="scientific">Asanoa hainanensis</name>
    <dbReference type="NCBI Taxonomy" id="560556"/>
    <lineage>
        <taxon>Bacteria</taxon>
        <taxon>Bacillati</taxon>
        <taxon>Actinomycetota</taxon>
        <taxon>Actinomycetes</taxon>
        <taxon>Micromonosporales</taxon>
        <taxon>Micromonosporaceae</taxon>
        <taxon>Asanoa</taxon>
    </lineage>
</organism>
<name>A0A239N1P3_9ACTN</name>
<evidence type="ECO:0000313" key="3">
    <source>
        <dbReference type="Proteomes" id="UP000198362"/>
    </source>
</evidence>
<evidence type="ECO:0000256" key="1">
    <source>
        <dbReference type="SAM" id="MobiDB-lite"/>
    </source>
</evidence>
<accession>A0A239N1P3</accession>
<feature type="compositionally biased region" description="Basic and acidic residues" evidence="1">
    <location>
        <begin position="168"/>
        <end position="178"/>
    </location>
</feature>
<gene>
    <name evidence="2" type="ORF">SAMN05421812_10756</name>
</gene>
<dbReference type="AlphaFoldDB" id="A0A239N1P3"/>
<sequence length="370" mass="40490">MGRAWTVPSPAEGCCGESRRRVRWWLPAGPSDPTRPVRRGRPRRSELPRAPSPGFRAGAGEQVRRPGPHLQRRGALVARRCGAHRRDPAGADPSHVRRRVPRRGALHAERRGRARRPLRVRLRDVGPQVELDDEQAPRPGHERPPHLRHPLGDLQRAGPGPGQPGSHAEPDPGYEHGGRGPGPDRLAGAPGERAAHRSAIRHRVRVQGGLWKCGRCRDPGRPAGHAGRGRVDADLELDGARRRDLPGLRDLDPGYVSGVDPGGGAELRHQLLRRARRGGAQGVLGGALPGRSRAAAQDPARRRAAVHGLARDHPRLVRNHVVGRGHGRGVPQAQGLRHHALRFPHVGPASGQRRLQRVHRSRQGDLRPRR</sequence>